<comment type="caution">
    <text evidence="1">The sequence shown here is derived from an EMBL/GenBank/DDBJ whole genome shotgun (WGS) entry which is preliminary data.</text>
</comment>
<dbReference type="Proteomes" id="UP001152607">
    <property type="component" value="Unassembled WGS sequence"/>
</dbReference>
<reference evidence="1" key="1">
    <citation type="submission" date="2023-01" db="EMBL/GenBank/DDBJ databases">
        <authorList>
            <person name="Van Ghelder C."/>
            <person name="Rancurel C."/>
        </authorList>
    </citation>
    <scope>NUCLEOTIDE SEQUENCE</scope>
    <source>
        <strain evidence="1">CNCM I-4278</strain>
    </source>
</reference>
<evidence type="ECO:0000313" key="2">
    <source>
        <dbReference type="Proteomes" id="UP001152607"/>
    </source>
</evidence>
<proteinExistence type="predicted"/>
<keyword evidence="2" id="KW-1185">Reference proteome</keyword>
<evidence type="ECO:0000313" key="1">
    <source>
        <dbReference type="EMBL" id="CAI6340784.1"/>
    </source>
</evidence>
<sequence length="64" mass="7340">MNREPHSLDLPRSTSENLFHPIVTIPRPKKRQILDTSLQVDFHADASPPCFYFVVYLPPSLPPL</sequence>
<accession>A0A9W4USQ3</accession>
<dbReference type="EMBL" id="CAOQHR010000011">
    <property type="protein sequence ID" value="CAI6340784.1"/>
    <property type="molecule type" value="Genomic_DNA"/>
</dbReference>
<dbReference type="AlphaFoldDB" id="A0A9W4USQ3"/>
<organism evidence="1 2">
    <name type="scientific">Periconia digitata</name>
    <dbReference type="NCBI Taxonomy" id="1303443"/>
    <lineage>
        <taxon>Eukaryota</taxon>
        <taxon>Fungi</taxon>
        <taxon>Dikarya</taxon>
        <taxon>Ascomycota</taxon>
        <taxon>Pezizomycotina</taxon>
        <taxon>Dothideomycetes</taxon>
        <taxon>Pleosporomycetidae</taxon>
        <taxon>Pleosporales</taxon>
        <taxon>Massarineae</taxon>
        <taxon>Periconiaceae</taxon>
        <taxon>Periconia</taxon>
    </lineage>
</organism>
<gene>
    <name evidence="1" type="ORF">PDIGIT_LOCUS13969</name>
</gene>
<protein>
    <submittedName>
        <fullName evidence="1">Uncharacterized protein</fullName>
    </submittedName>
</protein>
<name>A0A9W4USQ3_9PLEO</name>